<proteinExistence type="predicted"/>
<dbReference type="AlphaFoldDB" id="A0A382V677"/>
<organism evidence="1">
    <name type="scientific">marine metagenome</name>
    <dbReference type="NCBI Taxonomy" id="408172"/>
    <lineage>
        <taxon>unclassified sequences</taxon>
        <taxon>metagenomes</taxon>
        <taxon>ecological metagenomes</taxon>
    </lineage>
</organism>
<dbReference type="EMBL" id="UINC01149497">
    <property type="protein sequence ID" value="SVD42009.1"/>
    <property type="molecule type" value="Genomic_DNA"/>
</dbReference>
<sequence length="35" mass="4138">MSFIFYFKDLFFALILRPVLRDPFRMIVTVTGVAI</sequence>
<accession>A0A382V677</accession>
<evidence type="ECO:0000313" key="1">
    <source>
        <dbReference type="EMBL" id="SVD42009.1"/>
    </source>
</evidence>
<protein>
    <submittedName>
        <fullName evidence="1">Uncharacterized protein</fullName>
    </submittedName>
</protein>
<name>A0A382V677_9ZZZZ</name>
<reference evidence="1" key="1">
    <citation type="submission" date="2018-05" db="EMBL/GenBank/DDBJ databases">
        <authorList>
            <person name="Lanie J.A."/>
            <person name="Ng W.-L."/>
            <person name="Kazmierczak K.M."/>
            <person name="Andrzejewski T.M."/>
            <person name="Davidsen T.M."/>
            <person name="Wayne K.J."/>
            <person name="Tettelin H."/>
            <person name="Glass J.I."/>
            <person name="Rusch D."/>
            <person name="Podicherti R."/>
            <person name="Tsui H.-C.T."/>
            <person name="Winkler M.E."/>
        </authorList>
    </citation>
    <scope>NUCLEOTIDE SEQUENCE</scope>
</reference>
<feature type="non-terminal residue" evidence="1">
    <location>
        <position position="35"/>
    </location>
</feature>
<gene>
    <name evidence="1" type="ORF">METZ01_LOCUS394863</name>
</gene>